<name>W9WBN4_9EURO</name>
<sequence>MCRWFAYVSPTEPCLLEDVLITPQHSLSKQVHDHYLPKLFSHVPGEQTTKQEITLRNRLFNVDGFGMVWYTPSRSGFITDIEGSRPVVYKNAQPPNNDANFHSICAGTATKGLFAHIRAATGTGVAAINNHPFTFGRHTIMHNGLISHFADIRRPMLDLIEKSAYENIHGTTDSEHLAALYMTNLTKDVGGGGGPASWERQYSPAEMLDALITSFHQIIALQQSTLGPQNVQACSLNVCCTDGQQLISVRLRNHAIENPPSLYYSTSAGVTLNRKYPDHPDAGVDNPNPSKSAAEHGKHVIVASEPTTYKIEEWNVIEKNHAVLVDREGNCTEQKVDIPEKLLAQAATGNHF</sequence>
<dbReference type="PANTHER" id="PTHR43187:SF1">
    <property type="entry name" value="GLUTAMINE AMIDOTRANSFERASE DUG3-RELATED"/>
    <property type="match status" value="1"/>
</dbReference>
<reference evidence="2 3" key="1">
    <citation type="submission" date="2013-03" db="EMBL/GenBank/DDBJ databases">
        <title>The Genome Sequence of Cladophialophora yegresii CBS 114405.</title>
        <authorList>
            <consortium name="The Broad Institute Genomics Platform"/>
            <person name="Cuomo C."/>
            <person name="de Hoog S."/>
            <person name="Gorbushina A."/>
            <person name="Walker B."/>
            <person name="Young S.K."/>
            <person name="Zeng Q."/>
            <person name="Gargeya S."/>
            <person name="Fitzgerald M."/>
            <person name="Haas B."/>
            <person name="Abouelleil A."/>
            <person name="Allen A.W."/>
            <person name="Alvarado L."/>
            <person name="Arachchi H.M."/>
            <person name="Berlin A.M."/>
            <person name="Chapman S.B."/>
            <person name="Gainer-Dewar J."/>
            <person name="Goldberg J."/>
            <person name="Griggs A."/>
            <person name="Gujja S."/>
            <person name="Hansen M."/>
            <person name="Howarth C."/>
            <person name="Imamovic A."/>
            <person name="Ireland A."/>
            <person name="Larimer J."/>
            <person name="McCowan C."/>
            <person name="Murphy C."/>
            <person name="Pearson M."/>
            <person name="Poon T.W."/>
            <person name="Priest M."/>
            <person name="Roberts A."/>
            <person name="Saif S."/>
            <person name="Shea T."/>
            <person name="Sisk P."/>
            <person name="Sykes S."/>
            <person name="Wortman J."/>
            <person name="Nusbaum C."/>
            <person name="Birren B."/>
        </authorList>
    </citation>
    <scope>NUCLEOTIDE SEQUENCE [LARGE SCALE GENOMIC DNA]</scope>
    <source>
        <strain evidence="2 3">CBS 114405</strain>
    </source>
</reference>
<dbReference type="GO" id="GO:0008242">
    <property type="term" value="F:omega peptidase activity"/>
    <property type="evidence" value="ECO:0007669"/>
    <property type="project" value="TreeGrafter"/>
</dbReference>
<dbReference type="Pfam" id="PF13522">
    <property type="entry name" value="GATase_6"/>
    <property type="match status" value="1"/>
</dbReference>
<gene>
    <name evidence="2" type="ORF">A1O7_01674</name>
</gene>
<accession>W9WBN4</accession>
<dbReference type="Gene3D" id="3.60.20.10">
    <property type="entry name" value="Glutamine Phosphoribosylpyrophosphate, subunit 1, domain 1"/>
    <property type="match status" value="1"/>
</dbReference>
<dbReference type="GO" id="GO:0061672">
    <property type="term" value="C:glutathione hydrolase complex"/>
    <property type="evidence" value="ECO:0007669"/>
    <property type="project" value="TreeGrafter"/>
</dbReference>
<dbReference type="HOGENOM" id="CLU_042555_1_1_1"/>
<dbReference type="InterPro" id="IPR052373">
    <property type="entry name" value="Gamma-glu_amide_hydrolase"/>
</dbReference>
<dbReference type="PROSITE" id="PS51278">
    <property type="entry name" value="GATASE_TYPE_2"/>
    <property type="match status" value="1"/>
</dbReference>
<comment type="caution">
    <text evidence="2">The sequence shown here is derived from an EMBL/GenBank/DDBJ whole genome shotgun (WGS) entry which is preliminary data.</text>
</comment>
<dbReference type="PANTHER" id="PTHR43187">
    <property type="entry name" value="GLUTAMINE AMIDOTRANSFERASE DUG3-RELATED"/>
    <property type="match status" value="1"/>
</dbReference>
<dbReference type="eggNOG" id="KOG1268">
    <property type="taxonomic scope" value="Eukaryota"/>
</dbReference>
<evidence type="ECO:0000313" key="3">
    <source>
        <dbReference type="Proteomes" id="UP000019473"/>
    </source>
</evidence>
<evidence type="ECO:0000313" key="2">
    <source>
        <dbReference type="EMBL" id="EXJ65333.1"/>
    </source>
</evidence>
<dbReference type="STRING" id="1182544.W9WBN4"/>
<dbReference type="VEuPathDB" id="FungiDB:A1O7_01674"/>
<dbReference type="Proteomes" id="UP000019473">
    <property type="component" value="Unassembled WGS sequence"/>
</dbReference>
<dbReference type="InterPro" id="IPR029055">
    <property type="entry name" value="Ntn_hydrolases_N"/>
</dbReference>
<keyword evidence="3" id="KW-1185">Reference proteome</keyword>
<dbReference type="GeneID" id="19176285"/>
<proteinExistence type="predicted"/>
<dbReference type="EMBL" id="AMGW01000001">
    <property type="protein sequence ID" value="EXJ65333.1"/>
    <property type="molecule type" value="Genomic_DNA"/>
</dbReference>
<dbReference type="InterPro" id="IPR017932">
    <property type="entry name" value="GATase_2_dom"/>
</dbReference>
<dbReference type="GO" id="GO:0005737">
    <property type="term" value="C:cytoplasm"/>
    <property type="evidence" value="ECO:0007669"/>
    <property type="project" value="TreeGrafter"/>
</dbReference>
<dbReference type="GO" id="GO:0006751">
    <property type="term" value="P:glutathione catabolic process"/>
    <property type="evidence" value="ECO:0007669"/>
    <property type="project" value="TreeGrafter"/>
</dbReference>
<dbReference type="RefSeq" id="XP_007753900.1">
    <property type="nucleotide sequence ID" value="XM_007755710.1"/>
</dbReference>
<organism evidence="2 3">
    <name type="scientific">Cladophialophora yegresii CBS 114405</name>
    <dbReference type="NCBI Taxonomy" id="1182544"/>
    <lineage>
        <taxon>Eukaryota</taxon>
        <taxon>Fungi</taxon>
        <taxon>Dikarya</taxon>
        <taxon>Ascomycota</taxon>
        <taxon>Pezizomycotina</taxon>
        <taxon>Eurotiomycetes</taxon>
        <taxon>Chaetothyriomycetidae</taxon>
        <taxon>Chaetothyriales</taxon>
        <taxon>Herpotrichiellaceae</taxon>
        <taxon>Cladophialophora</taxon>
    </lineage>
</organism>
<dbReference type="OrthoDB" id="444432at2759"/>
<feature type="domain" description="Glutamine amidotransferase type-2" evidence="1">
    <location>
        <begin position="2"/>
        <end position="352"/>
    </location>
</feature>
<dbReference type="CDD" id="cd01908">
    <property type="entry name" value="YafJ"/>
    <property type="match status" value="1"/>
</dbReference>
<dbReference type="SUPFAM" id="SSF56235">
    <property type="entry name" value="N-terminal nucleophile aminohydrolases (Ntn hydrolases)"/>
    <property type="match status" value="1"/>
</dbReference>
<evidence type="ECO:0000259" key="1">
    <source>
        <dbReference type="PROSITE" id="PS51278"/>
    </source>
</evidence>
<protein>
    <recommendedName>
        <fullName evidence="1">Glutamine amidotransferase type-2 domain-containing protein</fullName>
    </recommendedName>
</protein>
<dbReference type="AlphaFoldDB" id="W9WBN4"/>